<dbReference type="Pfam" id="PF12796">
    <property type="entry name" value="Ank_2"/>
    <property type="match status" value="1"/>
</dbReference>
<dbReference type="GO" id="GO:0030837">
    <property type="term" value="P:negative regulation of actin filament polymerization"/>
    <property type="evidence" value="ECO:0007669"/>
    <property type="project" value="InterPro"/>
</dbReference>
<feature type="repeat" description="ANK" evidence="4">
    <location>
        <begin position="70"/>
        <end position="93"/>
    </location>
</feature>
<dbReference type="SUPFAM" id="SSF118310">
    <property type="entry name" value="AN1-like Zinc finger"/>
    <property type="match status" value="1"/>
</dbReference>
<keyword evidence="2 5" id="KW-0863">Zinc-finger</keyword>
<name>A0A6S8CSD5_9STRA</name>
<dbReference type="InterPro" id="IPR002110">
    <property type="entry name" value="Ankyrin_rpt"/>
</dbReference>
<dbReference type="GO" id="GO:0008270">
    <property type="term" value="F:zinc ion binding"/>
    <property type="evidence" value="ECO:0007669"/>
    <property type="project" value="UniProtKB-KW"/>
</dbReference>
<dbReference type="InterPro" id="IPR000058">
    <property type="entry name" value="Znf_AN1"/>
</dbReference>
<evidence type="ECO:0000259" key="6">
    <source>
        <dbReference type="PROSITE" id="PS51039"/>
    </source>
</evidence>
<organism evidence="7">
    <name type="scientific">Aplanochytrium stocchinoi</name>
    <dbReference type="NCBI Taxonomy" id="215587"/>
    <lineage>
        <taxon>Eukaryota</taxon>
        <taxon>Sar</taxon>
        <taxon>Stramenopiles</taxon>
        <taxon>Bigyra</taxon>
        <taxon>Labyrinthulomycetes</taxon>
        <taxon>Thraustochytrida</taxon>
        <taxon>Thraustochytriidae</taxon>
        <taxon>Aplanochytrium</taxon>
    </lineage>
</organism>
<sequence length="299" mass="33159">MVFEGLHLCQSAYDNDVNDVALLIRKGVDINFKDESGWTALMNAAYAGAVQTVAFLIGFQTVDVNVSDSNGETALMIAMISGSVEIVELLLSREDIDISARNSDGNTALDIANRSLRVARFSLNRFDEGLSLGITSKEIEMKRVTNLELMIKLLEMITSLESLESENQNQSHGKKSVLKQAKTAAKRISRRLNLPRKNSVGQHANSKGVQVETVAESKLTVEKEKPKRKVQKNRMRCFECRKKVGLTGIDCNCGYVFCGVHSYPGDHNCDFDFIADARERFRARVPQAAVVDKIVGEKL</sequence>
<evidence type="ECO:0000256" key="2">
    <source>
        <dbReference type="ARBA" id="ARBA00022771"/>
    </source>
</evidence>
<keyword evidence="4" id="KW-0040">ANK repeat</keyword>
<dbReference type="SMART" id="SM00248">
    <property type="entry name" value="ANK"/>
    <property type="match status" value="2"/>
</dbReference>
<evidence type="ECO:0000256" key="5">
    <source>
        <dbReference type="PROSITE-ProRule" id="PRU00449"/>
    </source>
</evidence>
<dbReference type="InterPro" id="IPR047184">
    <property type="entry name" value="KANK1-4"/>
</dbReference>
<dbReference type="GO" id="GO:0005737">
    <property type="term" value="C:cytoplasm"/>
    <property type="evidence" value="ECO:0007669"/>
    <property type="project" value="TreeGrafter"/>
</dbReference>
<dbReference type="PROSITE" id="PS51039">
    <property type="entry name" value="ZF_AN1"/>
    <property type="match status" value="1"/>
</dbReference>
<dbReference type="InterPro" id="IPR036770">
    <property type="entry name" value="Ankyrin_rpt-contain_sf"/>
</dbReference>
<gene>
    <name evidence="7" type="ORF">ASTO00021_LOCUS9767</name>
    <name evidence="8" type="ORF">ASTO00021_LOCUS9769</name>
    <name evidence="9" type="ORF">ASTO00021_LOCUS9771</name>
</gene>
<dbReference type="PROSITE" id="PS50088">
    <property type="entry name" value="ANK_REPEAT"/>
    <property type="match status" value="1"/>
</dbReference>
<dbReference type="PROSITE" id="PS50297">
    <property type="entry name" value="ANK_REP_REGION"/>
    <property type="match status" value="1"/>
</dbReference>
<dbReference type="InterPro" id="IPR035896">
    <property type="entry name" value="AN1-like_Znf"/>
</dbReference>
<evidence type="ECO:0000313" key="9">
    <source>
        <dbReference type="EMBL" id="CAE0439576.1"/>
    </source>
</evidence>
<dbReference type="Gene3D" id="1.25.40.20">
    <property type="entry name" value="Ankyrin repeat-containing domain"/>
    <property type="match status" value="2"/>
</dbReference>
<keyword evidence="3" id="KW-0862">Zinc</keyword>
<dbReference type="SUPFAM" id="SSF48403">
    <property type="entry name" value="Ankyrin repeat"/>
    <property type="match status" value="1"/>
</dbReference>
<dbReference type="GO" id="GO:0005856">
    <property type="term" value="C:cytoskeleton"/>
    <property type="evidence" value="ECO:0007669"/>
    <property type="project" value="TreeGrafter"/>
</dbReference>
<dbReference type="EMBL" id="HBIN01012953">
    <property type="protein sequence ID" value="CAE0439572.1"/>
    <property type="molecule type" value="Transcribed_RNA"/>
</dbReference>
<dbReference type="Gene3D" id="4.10.1110.10">
    <property type="entry name" value="AN1-like Zinc finger"/>
    <property type="match status" value="1"/>
</dbReference>
<dbReference type="Pfam" id="PF01428">
    <property type="entry name" value="zf-AN1"/>
    <property type="match status" value="1"/>
</dbReference>
<evidence type="ECO:0000256" key="1">
    <source>
        <dbReference type="ARBA" id="ARBA00022723"/>
    </source>
</evidence>
<evidence type="ECO:0000256" key="4">
    <source>
        <dbReference type="PROSITE-ProRule" id="PRU00023"/>
    </source>
</evidence>
<dbReference type="AlphaFoldDB" id="A0A6S8CSD5"/>
<dbReference type="PANTHER" id="PTHR24168">
    <property type="entry name" value="KN MOTIF AND ANKYRIN REPEAT DOMAIN-CONTAINING"/>
    <property type="match status" value="1"/>
</dbReference>
<evidence type="ECO:0000313" key="8">
    <source>
        <dbReference type="EMBL" id="CAE0439574.1"/>
    </source>
</evidence>
<reference evidence="7" key="1">
    <citation type="submission" date="2021-01" db="EMBL/GenBank/DDBJ databases">
        <authorList>
            <person name="Corre E."/>
            <person name="Pelletier E."/>
            <person name="Niang G."/>
            <person name="Scheremetjew M."/>
            <person name="Finn R."/>
            <person name="Kale V."/>
            <person name="Holt S."/>
            <person name="Cochrane G."/>
            <person name="Meng A."/>
            <person name="Brown T."/>
            <person name="Cohen L."/>
        </authorList>
    </citation>
    <scope>NUCLEOTIDE SEQUENCE</scope>
    <source>
        <strain evidence="7">GSBS06</strain>
    </source>
</reference>
<evidence type="ECO:0000313" key="7">
    <source>
        <dbReference type="EMBL" id="CAE0439572.1"/>
    </source>
</evidence>
<keyword evidence="1" id="KW-0479">Metal-binding</keyword>
<dbReference type="SMART" id="SM00154">
    <property type="entry name" value="ZnF_AN1"/>
    <property type="match status" value="1"/>
</dbReference>
<feature type="domain" description="AN1-type" evidence="6">
    <location>
        <begin position="231"/>
        <end position="277"/>
    </location>
</feature>
<dbReference type="PANTHER" id="PTHR24168:SF21">
    <property type="entry name" value="KANK, ISOFORM D"/>
    <property type="match status" value="1"/>
</dbReference>
<accession>A0A6S8CSD5</accession>
<dbReference type="EMBL" id="HBIN01012955">
    <property type="protein sequence ID" value="CAE0439574.1"/>
    <property type="molecule type" value="Transcribed_RNA"/>
</dbReference>
<dbReference type="EMBL" id="HBIN01012957">
    <property type="protein sequence ID" value="CAE0439576.1"/>
    <property type="molecule type" value="Transcribed_RNA"/>
</dbReference>
<protein>
    <recommendedName>
        <fullName evidence="6">AN1-type domain-containing protein</fullName>
    </recommendedName>
</protein>
<proteinExistence type="predicted"/>
<evidence type="ECO:0000256" key="3">
    <source>
        <dbReference type="ARBA" id="ARBA00022833"/>
    </source>
</evidence>